<name>A0A1B8ZQK9_9FLAO</name>
<keyword evidence="1" id="KW-1133">Transmembrane helix</keyword>
<dbReference type="OrthoDB" id="708741at2"/>
<feature type="transmembrane region" description="Helical" evidence="1">
    <location>
        <begin position="149"/>
        <end position="168"/>
    </location>
</feature>
<protein>
    <submittedName>
        <fullName evidence="2">Uncharacterized protein</fullName>
    </submittedName>
</protein>
<dbReference type="EMBL" id="MAYG01000001">
    <property type="protein sequence ID" value="OCA73878.1"/>
    <property type="molecule type" value="Genomic_DNA"/>
</dbReference>
<keyword evidence="1" id="KW-0472">Membrane</keyword>
<sequence>MKDNFDDIKDIWLSGDHQAPGIETVKKEILLLRKQKKEQMIRWYSGMVGFSFFIISYVIYTDELNSIYKSVSEFILLFTGSFLLYDSWKSIRYHQKEHLLNGHEFLNKIRDERIRGENKRLIVSCISSTWVTIAIFLYFFETLLTSEKYLLISSMLLIIINMLVWVMIRPFYEKKNIKNSTAFINTIERLLKEIQ</sequence>
<evidence type="ECO:0000256" key="1">
    <source>
        <dbReference type="SAM" id="Phobius"/>
    </source>
</evidence>
<proteinExistence type="predicted"/>
<reference evidence="3" key="1">
    <citation type="submission" date="2016-07" db="EMBL/GenBank/DDBJ databases">
        <authorList>
            <person name="Florea S."/>
            <person name="Webb J.S."/>
            <person name="Jaromczyk J."/>
            <person name="Schardl C.L."/>
        </authorList>
    </citation>
    <scope>NUCLEOTIDE SEQUENCE [LARGE SCALE GENOMIC DNA]</scope>
    <source>
        <strain evidence="3">CC-VM-7</strain>
    </source>
</reference>
<organism evidence="2 3">
    <name type="scientific">Chryseobacterium arthrosphaerae</name>
    <dbReference type="NCBI Taxonomy" id="651561"/>
    <lineage>
        <taxon>Bacteria</taxon>
        <taxon>Pseudomonadati</taxon>
        <taxon>Bacteroidota</taxon>
        <taxon>Flavobacteriia</taxon>
        <taxon>Flavobacteriales</taxon>
        <taxon>Weeksellaceae</taxon>
        <taxon>Chryseobacterium group</taxon>
        <taxon>Chryseobacterium</taxon>
    </lineage>
</organism>
<evidence type="ECO:0000313" key="3">
    <source>
        <dbReference type="Proteomes" id="UP000093432"/>
    </source>
</evidence>
<feature type="transmembrane region" description="Helical" evidence="1">
    <location>
        <begin position="41"/>
        <end position="60"/>
    </location>
</feature>
<dbReference type="Proteomes" id="UP000093432">
    <property type="component" value="Unassembled WGS sequence"/>
</dbReference>
<dbReference type="STRING" id="651561.BBI00_05775"/>
<accession>A0A1B8ZQK9</accession>
<dbReference type="AlphaFoldDB" id="A0A1B8ZQK9"/>
<feature type="transmembrane region" description="Helical" evidence="1">
    <location>
        <begin position="66"/>
        <end position="85"/>
    </location>
</feature>
<evidence type="ECO:0000313" key="2">
    <source>
        <dbReference type="EMBL" id="OCA73878.1"/>
    </source>
</evidence>
<comment type="caution">
    <text evidence="2">The sequence shown here is derived from an EMBL/GenBank/DDBJ whole genome shotgun (WGS) entry which is preliminary data.</text>
</comment>
<gene>
    <name evidence="2" type="ORF">BBI00_05775</name>
</gene>
<feature type="transmembrane region" description="Helical" evidence="1">
    <location>
        <begin position="121"/>
        <end position="143"/>
    </location>
</feature>
<keyword evidence="1" id="KW-0812">Transmembrane</keyword>
<dbReference type="RefSeq" id="WP_065397872.1">
    <property type="nucleotide sequence ID" value="NZ_MAYG01000001.1"/>
</dbReference>